<evidence type="ECO:0000259" key="2">
    <source>
        <dbReference type="Pfam" id="PF15524"/>
    </source>
</evidence>
<gene>
    <name evidence="3" type="ORF">H9631_13275</name>
</gene>
<feature type="region of interest" description="Disordered" evidence="1">
    <location>
        <begin position="114"/>
        <end position="136"/>
    </location>
</feature>
<evidence type="ECO:0000313" key="3">
    <source>
        <dbReference type="EMBL" id="MBD8006049.1"/>
    </source>
</evidence>
<organism evidence="3 4">
    <name type="scientific">Bacillus norwichensis</name>
    <dbReference type="NCBI Taxonomy" id="2762217"/>
    <lineage>
        <taxon>Bacteria</taxon>
        <taxon>Bacillati</taxon>
        <taxon>Bacillota</taxon>
        <taxon>Bacilli</taxon>
        <taxon>Bacillales</taxon>
        <taxon>Bacillaceae</taxon>
        <taxon>Bacillus</taxon>
    </lineage>
</organism>
<evidence type="ECO:0000313" key="4">
    <source>
        <dbReference type="Proteomes" id="UP000648182"/>
    </source>
</evidence>
<dbReference type="InterPro" id="IPR029117">
    <property type="entry name" value="Ntox17"/>
</dbReference>
<evidence type="ECO:0000256" key="1">
    <source>
        <dbReference type="SAM" id="MobiDB-lite"/>
    </source>
</evidence>
<feature type="region of interest" description="Disordered" evidence="1">
    <location>
        <begin position="11"/>
        <end position="80"/>
    </location>
</feature>
<sequence length="136" mass="14729">MLRLDLQFFASSQKKSASKKAVSPVKAGSKAGKQAKGTGKSIPSIKSVLKDAQLPNSGKIRYVPPSNWTPSQPLPKINGGYKDKFGNVWTKGPSRTKGQSFEWDVQLSKTGKNQLGHLSRDGSHLNVSLDGKITHK</sequence>
<name>A0ABR8VMR0_9BACI</name>
<proteinExistence type="predicted"/>
<dbReference type="Proteomes" id="UP000648182">
    <property type="component" value="Unassembled WGS sequence"/>
</dbReference>
<feature type="compositionally biased region" description="Low complexity" evidence="1">
    <location>
        <begin position="11"/>
        <end position="40"/>
    </location>
</feature>
<comment type="caution">
    <text evidence="3">The sequence shown here is derived from an EMBL/GenBank/DDBJ whole genome shotgun (WGS) entry which is preliminary data.</text>
</comment>
<protein>
    <recommendedName>
        <fullName evidence="2">Novel toxin 17 domain-containing protein</fullName>
    </recommendedName>
</protein>
<accession>A0ABR8VMR0</accession>
<feature type="domain" description="Novel toxin 17" evidence="2">
    <location>
        <begin position="44"/>
        <end position="135"/>
    </location>
</feature>
<keyword evidence="4" id="KW-1185">Reference proteome</keyword>
<dbReference type="Pfam" id="PF15524">
    <property type="entry name" value="Ntox17"/>
    <property type="match status" value="1"/>
</dbReference>
<reference evidence="3 4" key="1">
    <citation type="submission" date="2020-08" db="EMBL/GenBank/DDBJ databases">
        <title>A Genomic Blueprint of the Chicken Gut Microbiome.</title>
        <authorList>
            <person name="Gilroy R."/>
            <person name="Ravi A."/>
            <person name="Getino M."/>
            <person name="Pursley I."/>
            <person name="Horton D.L."/>
            <person name="Alikhan N.-F."/>
            <person name="Baker D."/>
            <person name="Gharbi K."/>
            <person name="Hall N."/>
            <person name="Watson M."/>
            <person name="Adriaenssens E.M."/>
            <person name="Foster-Nyarko E."/>
            <person name="Jarju S."/>
            <person name="Secka A."/>
            <person name="Antonio M."/>
            <person name="Oren A."/>
            <person name="Chaudhuri R."/>
            <person name="La Ragione R.M."/>
            <person name="Hildebrand F."/>
            <person name="Pallen M.J."/>
        </authorList>
    </citation>
    <scope>NUCLEOTIDE SEQUENCE [LARGE SCALE GENOMIC DNA]</scope>
    <source>
        <strain evidence="3 4">Sa1BUA2</strain>
    </source>
</reference>
<dbReference type="EMBL" id="JACSPV010000023">
    <property type="protein sequence ID" value="MBD8006049.1"/>
    <property type="molecule type" value="Genomic_DNA"/>
</dbReference>